<feature type="transmembrane region" description="Helical" evidence="11">
    <location>
        <begin position="304"/>
        <end position="326"/>
    </location>
</feature>
<feature type="signal peptide" evidence="12">
    <location>
        <begin position="1"/>
        <end position="26"/>
    </location>
</feature>
<feature type="domain" description="ABC transmembrane type-1" evidence="13">
    <location>
        <begin position="302"/>
        <end position="490"/>
    </location>
</feature>
<dbReference type="SMART" id="SM00062">
    <property type="entry name" value="PBPb"/>
    <property type="match status" value="1"/>
</dbReference>
<dbReference type="PANTHER" id="PTHR30614:SF20">
    <property type="entry name" value="GLUTAMINE TRANSPORT SYSTEM PERMEASE PROTEIN GLNP"/>
    <property type="match status" value="1"/>
</dbReference>
<keyword evidence="7 12" id="KW-0732">Signal</keyword>
<dbReference type="Gene3D" id="1.10.3720.10">
    <property type="entry name" value="MetI-like"/>
    <property type="match status" value="1"/>
</dbReference>
<feature type="transmembrane region" description="Helical" evidence="11">
    <location>
        <begin position="367"/>
        <end position="387"/>
    </location>
</feature>
<feature type="transmembrane region" description="Helical" evidence="11">
    <location>
        <begin position="472"/>
        <end position="493"/>
    </location>
</feature>
<dbReference type="OrthoDB" id="9811552at2"/>
<evidence type="ECO:0000256" key="12">
    <source>
        <dbReference type="SAM" id="SignalP"/>
    </source>
</evidence>
<dbReference type="GO" id="GO:0043190">
    <property type="term" value="C:ATP-binding cassette (ABC) transporter complex"/>
    <property type="evidence" value="ECO:0007669"/>
    <property type="project" value="InterPro"/>
</dbReference>
<evidence type="ECO:0000256" key="5">
    <source>
        <dbReference type="ARBA" id="ARBA00022475"/>
    </source>
</evidence>
<dbReference type="InterPro" id="IPR001638">
    <property type="entry name" value="Solute-binding_3/MltF_N"/>
</dbReference>
<dbReference type="InterPro" id="IPR010065">
    <property type="entry name" value="AA_ABC_transptr_permease_3TM"/>
</dbReference>
<evidence type="ECO:0000256" key="10">
    <source>
        <dbReference type="ARBA" id="ARBA00023136"/>
    </source>
</evidence>
<comment type="caution">
    <text evidence="14">The sequence shown here is derived from an EMBL/GenBank/DDBJ whole genome shotgun (WGS) entry which is preliminary data.</text>
</comment>
<evidence type="ECO:0000259" key="13">
    <source>
        <dbReference type="PROSITE" id="PS50928"/>
    </source>
</evidence>
<proteinExistence type="inferred from homology"/>
<evidence type="ECO:0000313" key="14">
    <source>
        <dbReference type="EMBL" id="KRM20074.1"/>
    </source>
</evidence>
<organism evidence="14 15">
    <name type="scientific">Ligilactobacillus hayakitensis DSM 18933 = JCM 14209</name>
    <dbReference type="NCBI Taxonomy" id="1423755"/>
    <lineage>
        <taxon>Bacteria</taxon>
        <taxon>Bacillati</taxon>
        <taxon>Bacillota</taxon>
        <taxon>Bacilli</taxon>
        <taxon>Lactobacillales</taxon>
        <taxon>Lactobacillaceae</taxon>
        <taxon>Ligilactobacillus</taxon>
    </lineage>
</organism>
<dbReference type="PANTHER" id="PTHR30614">
    <property type="entry name" value="MEMBRANE COMPONENT OF AMINO ACID ABC TRANSPORTER"/>
    <property type="match status" value="1"/>
</dbReference>
<feature type="chain" id="PRO_5006412843" evidence="12">
    <location>
        <begin position="27"/>
        <end position="501"/>
    </location>
</feature>
<evidence type="ECO:0000256" key="1">
    <source>
        <dbReference type="ARBA" id="ARBA00004651"/>
    </source>
</evidence>
<dbReference type="GO" id="GO:0022857">
    <property type="term" value="F:transmembrane transporter activity"/>
    <property type="evidence" value="ECO:0007669"/>
    <property type="project" value="InterPro"/>
</dbReference>
<evidence type="ECO:0000256" key="7">
    <source>
        <dbReference type="ARBA" id="ARBA00022729"/>
    </source>
</evidence>
<sequence>MKLYQKIIMLLAMVLTLVGPMSTAFAADDASTSSQQTTTTSNNDELKKIKQKGTLVVGTSADYPPYEFTTKENGQTKIVGFEMEMAKQIAKDLGVKLVIKNMQFDSLLVALETGKVDVIISGMSPTAERKKSVAFSKIYYTGAPYLVINKADMAKYDAISDFKDKKVGAQNGSLFYDLIKTSMPDSQRKGLGKLSDLILSLQSHKIDGILMDEATAKAYIESNSSLSGFKTGIKLNASDTGTAIAYPKGATALGEAINKSIDKIQAKDLINKEFIPEASKYMESNTKQSTMLDYWKYFAKGVQYTLIITIIAAFFGVILGILLALMRLSDNKLFHMLSVIYIEFVRGTPLMVQVMFVYFGIGSIIQSLPAITAGIIAVALNSGAYVAEVFRSGIASIAAGQTEAARSLGLSKKQTFQYVVIPQAIKNIWPALGNEFISLIKESSIVSVIGVTELMFQTQQVQSATFKGVMPLFVTMCIYFVLTFSLSKVLNYFEGKMKHDN</sequence>
<dbReference type="InterPro" id="IPR035906">
    <property type="entry name" value="MetI-like_sf"/>
</dbReference>
<evidence type="ECO:0000256" key="2">
    <source>
        <dbReference type="ARBA" id="ARBA00010072"/>
    </source>
</evidence>
<dbReference type="Pfam" id="PF00528">
    <property type="entry name" value="BPD_transp_1"/>
    <property type="match status" value="1"/>
</dbReference>
<keyword evidence="15" id="KW-1185">Reference proteome</keyword>
<dbReference type="AlphaFoldDB" id="A0A0R1WQA4"/>
<evidence type="ECO:0000256" key="11">
    <source>
        <dbReference type="RuleBase" id="RU363032"/>
    </source>
</evidence>
<keyword evidence="5" id="KW-1003">Cell membrane</keyword>
<dbReference type="EMBL" id="AZGD01000018">
    <property type="protein sequence ID" value="KRM20074.1"/>
    <property type="molecule type" value="Genomic_DNA"/>
</dbReference>
<dbReference type="Gene3D" id="3.40.190.10">
    <property type="entry name" value="Periplasmic binding protein-like II"/>
    <property type="match status" value="2"/>
</dbReference>
<dbReference type="Proteomes" id="UP000051054">
    <property type="component" value="Unassembled WGS sequence"/>
</dbReference>
<dbReference type="eggNOG" id="COG0765">
    <property type="taxonomic scope" value="Bacteria"/>
</dbReference>
<dbReference type="PROSITE" id="PS01039">
    <property type="entry name" value="SBP_BACTERIAL_3"/>
    <property type="match status" value="1"/>
</dbReference>
<gene>
    <name evidence="14" type="ORF">FC40_GL000951</name>
</gene>
<keyword evidence="4 11" id="KW-0813">Transport</keyword>
<evidence type="ECO:0000313" key="15">
    <source>
        <dbReference type="Proteomes" id="UP000051054"/>
    </source>
</evidence>
<dbReference type="PROSITE" id="PS50928">
    <property type="entry name" value="ABC_TM1"/>
    <property type="match status" value="1"/>
</dbReference>
<evidence type="ECO:0000256" key="8">
    <source>
        <dbReference type="ARBA" id="ARBA00022970"/>
    </source>
</evidence>
<dbReference type="SUPFAM" id="SSF53850">
    <property type="entry name" value="Periplasmic binding protein-like II"/>
    <property type="match status" value="1"/>
</dbReference>
<keyword evidence="9 11" id="KW-1133">Transmembrane helix</keyword>
<dbReference type="Pfam" id="PF00497">
    <property type="entry name" value="SBP_bac_3"/>
    <property type="match status" value="1"/>
</dbReference>
<keyword evidence="8" id="KW-0029">Amino-acid transport</keyword>
<evidence type="ECO:0000256" key="6">
    <source>
        <dbReference type="ARBA" id="ARBA00022692"/>
    </source>
</evidence>
<comment type="subcellular location">
    <subcellularLocation>
        <location evidence="1 11">Cell membrane</location>
        <topology evidence="1 11">Multi-pass membrane protein</topology>
    </subcellularLocation>
</comment>
<dbReference type="STRING" id="1423755.FC40_GL000951"/>
<protein>
    <submittedName>
        <fullName evidence="14">Amino acid ABC superfamily ATP binding cassette transporter, membrane protein</fullName>
    </submittedName>
</protein>
<evidence type="ECO:0000256" key="4">
    <source>
        <dbReference type="ARBA" id="ARBA00022448"/>
    </source>
</evidence>
<dbReference type="CDD" id="cd06261">
    <property type="entry name" value="TM_PBP2"/>
    <property type="match status" value="1"/>
</dbReference>
<dbReference type="GO" id="GO:0006865">
    <property type="term" value="P:amino acid transport"/>
    <property type="evidence" value="ECO:0007669"/>
    <property type="project" value="UniProtKB-KW"/>
</dbReference>
<keyword evidence="10 11" id="KW-0472">Membrane</keyword>
<dbReference type="InterPro" id="IPR043429">
    <property type="entry name" value="ArtM/GltK/GlnP/TcyL/YhdX-like"/>
</dbReference>
<reference evidence="14 15" key="1">
    <citation type="journal article" date="2015" name="Genome Announc.">
        <title>Expanding the biotechnology potential of lactobacilli through comparative genomics of 213 strains and associated genera.</title>
        <authorList>
            <person name="Sun Z."/>
            <person name="Harris H.M."/>
            <person name="McCann A."/>
            <person name="Guo C."/>
            <person name="Argimon S."/>
            <person name="Zhang W."/>
            <person name="Yang X."/>
            <person name="Jeffery I.B."/>
            <person name="Cooney J.C."/>
            <person name="Kagawa T.F."/>
            <person name="Liu W."/>
            <person name="Song Y."/>
            <person name="Salvetti E."/>
            <person name="Wrobel A."/>
            <person name="Rasinkangas P."/>
            <person name="Parkhill J."/>
            <person name="Rea M.C."/>
            <person name="O'Sullivan O."/>
            <person name="Ritari J."/>
            <person name="Douillard F.P."/>
            <person name="Paul Ross R."/>
            <person name="Yang R."/>
            <person name="Briner A.E."/>
            <person name="Felis G.E."/>
            <person name="de Vos W.M."/>
            <person name="Barrangou R."/>
            <person name="Klaenhammer T.R."/>
            <person name="Caufield P.W."/>
            <person name="Cui Y."/>
            <person name="Zhang H."/>
            <person name="O'Toole P.W."/>
        </authorList>
    </citation>
    <scope>NUCLEOTIDE SEQUENCE [LARGE SCALE GENOMIC DNA]</scope>
    <source>
        <strain evidence="14 15">DSM 18933</strain>
    </source>
</reference>
<dbReference type="InterPro" id="IPR018313">
    <property type="entry name" value="SBP_3_CS"/>
</dbReference>
<accession>A0A0R1WQA4</accession>
<dbReference type="RefSeq" id="WP_025022651.1">
    <property type="nucleotide sequence ID" value="NZ_AZGD01000018.1"/>
</dbReference>
<evidence type="ECO:0000256" key="9">
    <source>
        <dbReference type="ARBA" id="ARBA00022989"/>
    </source>
</evidence>
<comment type="similarity">
    <text evidence="2">Belongs to the binding-protein-dependent transport system permease family. HisMQ subfamily.</text>
</comment>
<dbReference type="InterPro" id="IPR000515">
    <property type="entry name" value="MetI-like"/>
</dbReference>
<name>A0A0R1WQA4_9LACO</name>
<dbReference type="eggNOG" id="COG0834">
    <property type="taxonomic scope" value="Bacteria"/>
</dbReference>
<comment type="similarity">
    <text evidence="3">Belongs to the bacterial solute-binding protein 3 family.</text>
</comment>
<dbReference type="SUPFAM" id="SSF161098">
    <property type="entry name" value="MetI-like"/>
    <property type="match status" value="1"/>
</dbReference>
<dbReference type="PATRIC" id="fig|1423755.3.peg.1008"/>
<keyword evidence="6 11" id="KW-0812">Transmembrane</keyword>
<dbReference type="FunFam" id="1.10.3720.10:FF:000033">
    <property type="entry name" value="Polar amino acid ABC transporter permease"/>
    <property type="match status" value="1"/>
</dbReference>
<dbReference type="NCBIfam" id="TIGR01726">
    <property type="entry name" value="HEQRo_perm_3TM"/>
    <property type="match status" value="1"/>
</dbReference>
<evidence type="ECO:0000256" key="3">
    <source>
        <dbReference type="ARBA" id="ARBA00010333"/>
    </source>
</evidence>